<keyword evidence="2" id="KW-1185">Reference proteome</keyword>
<dbReference type="Proteomes" id="UP001530400">
    <property type="component" value="Unassembled WGS sequence"/>
</dbReference>
<dbReference type="InterPro" id="IPR005049">
    <property type="entry name" value="STL-like"/>
</dbReference>
<dbReference type="EMBL" id="JALLPJ020000389">
    <property type="protein sequence ID" value="KAL3793480.1"/>
    <property type="molecule type" value="Genomic_DNA"/>
</dbReference>
<dbReference type="PANTHER" id="PTHR31362">
    <property type="entry name" value="GLYCOSYLTRANSFERASE STELLO1-RELATED"/>
    <property type="match status" value="1"/>
</dbReference>
<dbReference type="Pfam" id="PF03385">
    <property type="entry name" value="STELLO"/>
    <property type="match status" value="1"/>
</dbReference>
<protein>
    <recommendedName>
        <fullName evidence="3">Glycosyltransferase family 92 protein</fullName>
    </recommendedName>
</protein>
<name>A0ABD3PZG3_9STRA</name>
<accession>A0ABD3PZG3</accession>
<proteinExistence type="predicted"/>
<organism evidence="1 2">
    <name type="scientific">Cyclotella atomus</name>
    <dbReference type="NCBI Taxonomy" id="382360"/>
    <lineage>
        <taxon>Eukaryota</taxon>
        <taxon>Sar</taxon>
        <taxon>Stramenopiles</taxon>
        <taxon>Ochrophyta</taxon>
        <taxon>Bacillariophyta</taxon>
        <taxon>Coscinodiscophyceae</taxon>
        <taxon>Thalassiosirophycidae</taxon>
        <taxon>Stephanodiscales</taxon>
        <taxon>Stephanodiscaceae</taxon>
        <taxon>Cyclotella</taxon>
    </lineage>
</organism>
<sequence length="844" mass="96500">MRPPNRLTTLLVLAAIPAGLIFIAHVRLTLNQTARGAHQEDVLFLRAEDAIIPTNAHLGQGSDGHLGSTGKVFSGDKIREFRGSRHLNPSSATKKIRSLFPNFDSNSCKQWAVVTTIFSPQEAFHKVVGLSAKWCLVIVGDEITPDDEYEQFADDHEDVFYLSASYQKKHLGSNEFMSKMPYKSFARKNIGYLFAVHHGAKVLFDFDDDNILTPVLLNTDLAPPFFWMDQVSRDVIDEWSESSMLLQFLDAVNMSKDQRLSFNPFKYMNPSVAKSWPRGFPLDDLQEDFEAEPRKVLVGDLPYKNIGVIQALCDGNPDTDAIFRLTRHKATDFTFRRTASSLPLMVPFSHYTPYNAQATTHLYNSFWGLYLPISVPGRVTDIWRSYIVQRLMKDVGLYLVYSQPIVQHKRSPHDYLADFTAEMDLYHKTAKLINHLDRWSSIKANFSDRVIDLWVELFEHDYLGMEDVIAVREWLNVLISIGYEFPAVIDEGSVQVPRSQPDLDGQPFRAFPSYPQSSKMSIVPETSRPKNAIVKIIMMTMNEWPLVKSWVLYHGDLYGFHNLYIIDDIVLLKLVAASKICLLVLLTVAADSSTYPDAIAFLIYARDILGVNVLFSDVNLNALEKLMTRIGLMISGSSDYIIKMDTDEYLAVYDEQSRTLKSSLAKQYLRQLMTNVSKPVDPKMCTRFLQWTSPSKDLCNNDADAAPYLFPLKEIEVLPGFKAVFDSRYIDKYRVNLGGHAPSFLGFDDDCVNQGSFSIIHAHSRCYEIEQENNKRVLIRHNYIKETDSKDTVIEKLKKLIKCDWIDQCTCVRLDCRRSSCHKIDPYLNHLLCPERTKESYYNE</sequence>
<comment type="caution">
    <text evidence="1">The sequence shown here is derived from an EMBL/GenBank/DDBJ whole genome shotgun (WGS) entry which is preliminary data.</text>
</comment>
<evidence type="ECO:0000313" key="1">
    <source>
        <dbReference type="EMBL" id="KAL3793480.1"/>
    </source>
</evidence>
<gene>
    <name evidence="1" type="ORF">ACHAWO_002091</name>
</gene>
<evidence type="ECO:0008006" key="3">
    <source>
        <dbReference type="Google" id="ProtNLM"/>
    </source>
</evidence>
<evidence type="ECO:0000313" key="2">
    <source>
        <dbReference type="Proteomes" id="UP001530400"/>
    </source>
</evidence>
<dbReference type="AlphaFoldDB" id="A0ABD3PZG3"/>
<dbReference type="PANTHER" id="PTHR31362:SF0">
    <property type="entry name" value="EXOSTOSIN DOMAIN-CONTAINING PROTEIN-RELATED"/>
    <property type="match status" value="1"/>
</dbReference>
<reference evidence="1 2" key="1">
    <citation type="submission" date="2024-10" db="EMBL/GenBank/DDBJ databases">
        <title>Updated reference genomes for cyclostephanoid diatoms.</title>
        <authorList>
            <person name="Roberts W.R."/>
            <person name="Alverson A.J."/>
        </authorList>
    </citation>
    <scope>NUCLEOTIDE SEQUENCE [LARGE SCALE GENOMIC DNA]</scope>
    <source>
        <strain evidence="1 2">AJA010-31</strain>
    </source>
</reference>